<dbReference type="Pfam" id="PF00106">
    <property type="entry name" value="adh_short"/>
    <property type="match status" value="1"/>
</dbReference>
<feature type="non-terminal residue" evidence="3">
    <location>
        <position position="1"/>
    </location>
</feature>
<comment type="similarity">
    <text evidence="1">Belongs to the short-chain dehydrogenases/reductases (SDR) family.</text>
</comment>
<dbReference type="PANTHER" id="PTHR42901:SF1">
    <property type="entry name" value="ALCOHOL DEHYDROGENASE"/>
    <property type="match status" value="1"/>
</dbReference>
<keyword evidence="2" id="KW-0560">Oxidoreductase</keyword>
<evidence type="ECO:0000256" key="1">
    <source>
        <dbReference type="ARBA" id="ARBA00006484"/>
    </source>
</evidence>
<keyword evidence="4" id="KW-1185">Reference proteome</keyword>
<dbReference type="InterPro" id="IPR002347">
    <property type="entry name" value="SDR_fam"/>
</dbReference>
<feature type="non-terminal residue" evidence="3">
    <location>
        <position position="137"/>
    </location>
</feature>
<evidence type="ECO:0000313" key="3">
    <source>
        <dbReference type="EMBL" id="KAF1979981.1"/>
    </source>
</evidence>
<dbReference type="PANTHER" id="PTHR42901">
    <property type="entry name" value="ALCOHOL DEHYDROGENASE"/>
    <property type="match status" value="1"/>
</dbReference>
<dbReference type="GO" id="GO:0016491">
    <property type="term" value="F:oxidoreductase activity"/>
    <property type="evidence" value="ECO:0007669"/>
    <property type="project" value="UniProtKB-KW"/>
</dbReference>
<accession>A0A6A5VRV4</accession>
<evidence type="ECO:0000256" key="2">
    <source>
        <dbReference type="ARBA" id="ARBA00023002"/>
    </source>
</evidence>
<evidence type="ECO:0000313" key="4">
    <source>
        <dbReference type="Proteomes" id="UP000800036"/>
    </source>
</evidence>
<dbReference type="SUPFAM" id="SSF51735">
    <property type="entry name" value="NAD(P)-binding Rossmann-fold domains"/>
    <property type="match status" value="1"/>
</dbReference>
<dbReference type="Proteomes" id="UP000800036">
    <property type="component" value="Unassembled WGS sequence"/>
</dbReference>
<organism evidence="3 4">
    <name type="scientific">Bimuria novae-zelandiae CBS 107.79</name>
    <dbReference type="NCBI Taxonomy" id="1447943"/>
    <lineage>
        <taxon>Eukaryota</taxon>
        <taxon>Fungi</taxon>
        <taxon>Dikarya</taxon>
        <taxon>Ascomycota</taxon>
        <taxon>Pezizomycotina</taxon>
        <taxon>Dothideomycetes</taxon>
        <taxon>Pleosporomycetidae</taxon>
        <taxon>Pleosporales</taxon>
        <taxon>Massarineae</taxon>
        <taxon>Didymosphaeriaceae</taxon>
        <taxon>Bimuria</taxon>
    </lineage>
</organism>
<gene>
    <name evidence="3" type="ORF">BU23DRAFT_366434</name>
</gene>
<reference evidence="3" key="1">
    <citation type="journal article" date="2020" name="Stud. Mycol.">
        <title>101 Dothideomycetes genomes: a test case for predicting lifestyles and emergence of pathogens.</title>
        <authorList>
            <person name="Haridas S."/>
            <person name="Albert R."/>
            <person name="Binder M."/>
            <person name="Bloem J."/>
            <person name="Labutti K."/>
            <person name="Salamov A."/>
            <person name="Andreopoulos B."/>
            <person name="Baker S."/>
            <person name="Barry K."/>
            <person name="Bills G."/>
            <person name="Bluhm B."/>
            <person name="Cannon C."/>
            <person name="Castanera R."/>
            <person name="Culley D."/>
            <person name="Daum C."/>
            <person name="Ezra D."/>
            <person name="Gonzalez J."/>
            <person name="Henrissat B."/>
            <person name="Kuo A."/>
            <person name="Liang C."/>
            <person name="Lipzen A."/>
            <person name="Lutzoni F."/>
            <person name="Magnuson J."/>
            <person name="Mondo S."/>
            <person name="Nolan M."/>
            <person name="Ohm R."/>
            <person name="Pangilinan J."/>
            <person name="Park H.-J."/>
            <person name="Ramirez L."/>
            <person name="Alfaro M."/>
            <person name="Sun H."/>
            <person name="Tritt A."/>
            <person name="Yoshinaga Y."/>
            <person name="Zwiers L.-H."/>
            <person name="Turgeon B."/>
            <person name="Goodwin S."/>
            <person name="Spatafora J."/>
            <person name="Crous P."/>
            <person name="Grigoriev I."/>
        </authorList>
    </citation>
    <scope>NUCLEOTIDE SEQUENCE</scope>
    <source>
        <strain evidence="3">CBS 107.79</strain>
    </source>
</reference>
<name>A0A6A5VRV4_9PLEO</name>
<dbReference type="InterPro" id="IPR036291">
    <property type="entry name" value="NAD(P)-bd_dom_sf"/>
</dbReference>
<dbReference type="PRINTS" id="PR00081">
    <property type="entry name" value="GDHRDH"/>
</dbReference>
<dbReference type="OrthoDB" id="10253736at2759"/>
<dbReference type="AlphaFoldDB" id="A0A6A5VRV4"/>
<dbReference type="EMBL" id="ML976657">
    <property type="protein sequence ID" value="KAF1979981.1"/>
    <property type="molecule type" value="Genomic_DNA"/>
</dbReference>
<protein>
    <submittedName>
        <fullName evidence="3">NAD(P)-binding protein</fullName>
    </submittedName>
</protein>
<dbReference type="Gene3D" id="3.40.50.720">
    <property type="entry name" value="NAD(P)-binding Rossmann-like Domain"/>
    <property type="match status" value="1"/>
</dbReference>
<proteinExistence type="inferred from homology"/>
<sequence length="137" mass="14795">TALVTGDSSGIGRVIAEELVKRGVRRLILVAQNENKLAEAARAIENSTPGLTVRTLKVDLSDQNGPAEVQTKIQEGDWTVDLLVNNAGFTRKYVFAKNIGTDTSLATIDLMVCAVVDLRLRFLSDMVKRGKGGILNV</sequence>